<reference evidence="10" key="1">
    <citation type="journal article" date="2018" name="Nat. Plants">
        <title>Whole-genome landscape of Medicago truncatula symbiotic genes.</title>
        <authorList>
            <person name="Pecrix Y."/>
            <person name="Gamas P."/>
            <person name="Carrere S."/>
        </authorList>
    </citation>
    <scope>NUCLEOTIDE SEQUENCE</scope>
    <source>
        <tissue evidence="10">Leaves</tissue>
    </source>
</reference>
<evidence type="ECO:0000256" key="6">
    <source>
        <dbReference type="ARBA" id="ARBA00023008"/>
    </source>
</evidence>
<organism evidence="10">
    <name type="scientific">Medicago truncatula</name>
    <name type="common">Barrel medic</name>
    <name type="synonym">Medicago tribuloides</name>
    <dbReference type="NCBI Taxonomy" id="3880"/>
    <lineage>
        <taxon>Eukaryota</taxon>
        <taxon>Viridiplantae</taxon>
        <taxon>Streptophyta</taxon>
        <taxon>Embryophyta</taxon>
        <taxon>Tracheophyta</taxon>
        <taxon>Spermatophyta</taxon>
        <taxon>Magnoliopsida</taxon>
        <taxon>eudicotyledons</taxon>
        <taxon>Gunneridae</taxon>
        <taxon>Pentapetalae</taxon>
        <taxon>rosids</taxon>
        <taxon>fabids</taxon>
        <taxon>Fabales</taxon>
        <taxon>Fabaceae</taxon>
        <taxon>Papilionoideae</taxon>
        <taxon>50 kb inversion clade</taxon>
        <taxon>NPAAA clade</taxon>
        <taxon>Hologalegina</taxon>
        <taxon>IRL clade</taxon>
        <taxon>Trifolieae</taxon>
        <taxon>Medicago</taxon>
    </lineage>
</organism>
<feature type="domain" description="Tyrosinase copper-binding" evidence="9">
    <location>
        <begin position="289"/>
        <end position="300"/>
    </location>
</feature>
<dbReference type="GO" id="GO:0004097">
    <property type="term" value="F:catechol oxidase activity"/>
    <property type="evidence" value="ECO:0007669"/>
    <property type="project" value="UniProtKB-EC"/>
</dbReference>
<dbReference type="Gene3D" id="1.10.1280.10">
    <property type="entry name" value="Di-copper center containing domain from catechol oxidase"/>
    <property type="match status" value="2"/>
</dbReference>
<dbReference type="InterPro" id="IPR002227">
    <property type="entry name" value="Tyrosinase_Cu-bd"/>
</dbReference>
<dbReference type="InterPro" id="IPR050316">
    <property type="entry name" value="Tyrosinase/Hemocyanin"/>
</dbReference>
<dbReference type="GO" id="GO:0046872">
    <property type="term" value="F:metal ion binding"/>
    <property type="evidence" value="ECO:0007669"/>
    <property type="project" value="UniProtKB-KW"/>
</dbReference>
<protein>
    <submittedName>
        <fullName evidence="10">Putative catechol oxidase</fullName>
        <ecNumber evidence="10">1.10.3.1</ecNumber>
    </submittedName>
</protein>
<dbReference type="EC" id="1.10.3.1" evidence="10"/>
<dbReference type="PROSITE" id="PS00497">
    <property type="entry name" value="TYROSINASE_1"/>
    <property type="match status" value="1"/>
</dbReference>
<comment type="cofactor">
    <cofactor evidence="1">
        <name>Cu(2+)</name>
        <dbReference type="ChEBI" id="CHEBI:29036"/>
    </cofactor>
</comment>
<gene>
    <name evidence="10" type="ORF">MtrunA17_Chr4g0015121</name>
</gene>
<dbReference type="PRINTS" id="PR00092">
    <property type="entry name" value="TYROSINASE"/>
</dbReference>
<proteinExistence type="inferred from homology"/>
<dbReference type="AlphaFoldDB" id="A0A396I5T8"/>
<comment type="caution">
    <text evidence="10">The sequence shown here is derived from an EMBL/GenBank/DDBJ whole genome shotgun (WGS) entry which is preliminary data.</text>
</comment>
<dbReference type="InterPro" id="IPR008922">
    <property type="entry name" value="Di-copper_centre_dom_sf"/>
</dbReference>
<evidence type="ECO:0000256" key="3">
    <source>
        <dbReference type="ARBA" id="ARBA00022723"/>
    </source>
</evidence>
<evidence type="ECO:0000256" key="5">
    <source>
        <dbReference type="ARBA" id="ARBA00023002"/>
    </source>
</evidence>
<dbReference type="InterPro" id="IPR022740">
    <property type="entry name" value="Polyphenol_oxidase_C"/>
</dbReference>
<dbReference type="Pfam" id="PF12142">
    <property type="entry name" value="PPO1_DWL"/>
    <property type="match status" value="1"/>
</dbReference>
<dbReference type="Pfam" id="PF12143">
    <property type="entry name" value="PPO1_KFDV"/>
    <property type="match status" value="2"/>
</dbReference>
<accession>A0A396I5T8</accession>
<feature type="domain" description="Tyrosinase copper-binding" evidence="8">
    <location>
        <begin position="210"/>
        <end position="227"/>
    </location>
</feature>
<keyword evidence="6" id="KW-0186">Copper</keyword>
<dbReference type="PANTHER" id="PTHR11474:SF76">
    <property type="entry name" value="SHKT DOMAIN-CONTAINING PROTEIN"/>
    <property type="match status" value="1"/>
</dbReference>
<evidence type="ECO:0000256" key="1">
    <source>
        <dbReference type="ARBA" id="ARBA00001973"/>
    </source>
</evidence>
<name>A0A396I5T8_MEDTR</name>
<dbReference type="SUPFAM" id="SSF48056">
    <property type="entry name" value="Di-copper centre-containing domain"/>
    <property type="match status" value="1"/>
</dbReference>
<comment type="similarity">
    <text evidence="2">Belongs to the tyrosinase family.</text>
</comment>
<keyword evidence="4" id="KW-0883">Thioether bond</keyword>
<dbReference type="Pfam" id="PF00264">
    <property type="entry name" value="Tyrosinase"/>
    <property type="match status" value="2"/>
</dbReference>
<dbReference type="EMBL" id="PSQE01000004">
    <property type="protein sequence ID" value="RHN59604.1"/>
    <property type="molecule type" value="Genomic_DNA"/>
</dbReference>
<dbReference type="InterPro" id="IPR022739">
    <property type="entry name" value="Polyphenol_oxidase_cen"/>
</dbReference>
<keyword evidence="5 10" id="KW-0560">Oxidoreductase</keyword>
<evidence type="ECO:0000256" key="2">
    <source>
        <dbReference type="ARBA" id="ARBA00009928"/>
    </source>
</evidence>
<evidence type="ECO:0000259" key="8">
    <source>
        <dbReference type="PROSITE" id="PS00497"/>
    </source>
</evidence>
<dbReference type="PANTHER" id="PTHR11474">
    <property type="entry name" value="TYROSINASE FAMILY MEMBER"/>
    <property type="match status" value="1"/>
</dbReference>
<dbReference type="Gramene" id="rna21655">
    <property type="protein sequence ID" value="RHN59604.1"/>
    <property type="gene ID" value="gene21655"/>
</dbReference>
<evidence type="ECO:0000256" key="7">
    <source>
        <dbReference type="ARBA" id="ARBA00023157"/>
    </source>
</evidence>
<evidence type="ECO:0000256" key="4">
    <source>
        <dbReference type="ARBA" id="ARBA00022784"/>
    </source>
</evidence>
<keyword evidence="3" id="KW-0479">Metal-binding</keyword>
<evidence type="ECO:0000259" key="9">
    <source>
        <dbReference type="PROSITE" id="PS00498"/>
    </source>
</evidence>
<keyword evidence="7" id="KW-1015">Disulfide bond</keyword>
<evidence type="ECO:0000313" key="10">
    <source>
        <dbReference type="EMBL" id="RHN59604.1"/>
    </source>
</evidence>
<dbReference type="Proteomes" id="UP000265566">
    <property type="component" value="Chromosome 4"/>
</dbReference>
<sequence>MASISPLSIISTIKISHSSSMYQFSQKQQKSSKHRKLPRRQVITFSGNISNQNNPKEEQELQNIVVGNRRNVLIGLGGLCGTFTTNPFALASPISPPDLSTCGPPDLPLGATPNNINFLRKPNNINCCPPNSTKIIDYKIPSSNQPLRVRQAANLVNDEYLQKYKKAIELTKALPSNDPRSFIQQANIHCAYCDGAYSQVGFPNLDLQVHNSWLFFPFHRWYLYFHERILGSLINDPAFALPFWNFDAPNGMQFPSIENVPHNTIHTWSGDNRQPNHENMGNFYSAARDPVFFSHHSNIDRLWSIWKTLGGKRKDFNDKDWLESEFLFYDENKNLVKVNVKDCLDTQKLGYVYQDVDIPWLNAKPTPCKKIQKKVEVAQGNSFGTGKARLSEINENLTNSRNDVKFPLVLDNTVSTKRSKKEKEEEEEVSAIKGIEFDTNIRVKFDVFINDEISCRFGLTDLLEDLGADDDDSVVVTLVPW</sequence>
<dbReference type="PROSITE" id="PS00498">
    <property type="entry name" value="TYROSINASE_2"/>
    <property type="match status" value="1"/>
</dbReference>